<evidence type="ECO:0000313" key="2">
    <source>
        <dbReference type="Proteomes" id="UP000470520"/>
    </source>
</evidence>
<organism evidence="1 2">
    <name type="scientific">Streptomyces bauhiniae</name>
    <dbReference type="NCBI Taxonomy" id="2340725"/>
    <lineage>
        <taxon>Bacteria</taxon>
        <taxon>Bacillati</taxon>
        <taxon>Actinomycetota</taxon>
        <taxon>Actinomycetes</taxon>
        <taxon>Kitasatosporales</taxon>
        <taxon>Streptomycetaceae</taxon>
        <taxon>Streptomyces</taxon>
    </lineage>
</organism>
<evidence type="ECO:0000313" key="1">
    <source>
        <dbReference type="EMBL" id="NEB95388.1"/>
    </source>
</evidence>
<proteinExistence type="predicted"/>
<dbReference type="AlphaFoldDB" id="A0A7K3QZR4"/>
<gene>
    <name evidence="1" type="ORF">G3I21_27545</name>
</gene>
<dbReference type="EMBL" id="JAAGMR010000316">
    <property type="protein sequence ID" value="NEB95388.1"/>
    <property type="molecule type" value="Genomic_DNA"/>
</dbReference>
<dbReference type="Proteomes" id="UP000470520">
    <property type="component" value="Unassembled WGS sequence"/>
</dbReference>
<dbReference type="RefSeq" id="WP_164194103.1">
    <property type="nucleotide sequence ID" value="NZ_JAAGMR010000316.1"/>
</dbReference>
<comment type="caution">
    <text evidence="1">The sequence shown here is derived from an EMBL/GenBank/DDBJ whole genome shotgun (WGS) entry which is preliminary data.</text>
</comment>
<sequence>MTDQSMMWDQTGPSGLQAQLADEMLGSVTAFAFGQRVRLVRGVMNDPERRSVGRVVLWDGQQLDTSVAFDVPLTDTHGVNISAGDLEAALRSALGDISDGEVEEAPRDAFGIPVVDASAAVQGFMEHPRFHLSDALRAAAAAFSVPSEPEDPDELRLRGFLLLDQGTCRLYLDTPASQDTLPIGVDLPLQDEDGSVIVGVTGAHAVLPVLLDTGELERMRKDVHDPYCHTVYDLVAWLSGR</sequence>
<protein>
    <submittedName>
        <fullName evidence="1">Uncharacterized protein</fullName>
    </submittedName>
</protein>
<reference evidence="1 2" key="1">
    <citation type="submission" date="2020-01" db="EMBL/GenBank/DDBJ databases">
        <title>Insect and environment-associated Actinomycetes.</title>
        <authorList>
            <person name="Currrie C."/>
            <person name="Chevrette M."/>
            <person name="Carlson C."/>
            <person name="Stubbendieck R."/>
            <person name="Wendt-Pienkowski E."/>
        </authorList>
    </citation>
    <scope>NUCLEOTIDE SEQUENCE [LARGE SCALE GENOMIC DNA]</scope>
    <source>
        <strain evidence="1 2">SID7754</strain>
    </source>
</reference>
<name>A0A7K3QZR4_9ACTN</name>
<accession>A0A7K3QZR4</accession>